<dbReference type="GO" id="GO:0000917">
    <property type="term" value="P:division septum assembly"/>
    <property type="evidence" value="ECO:0007669"/>
    <property type="project" value="UniProtKB-KW"/>
</dbReference>
<dbReference type="Pfam" id="PF12327">
    <property type="entry name" value="FtsZ_C"/>
    <property type="match status" value="1"/>
</dbReference>
<dbReference type="HAMAP" id="MF_00909">
    <property type="entry name" value="FtsZ"/>
    <property type="match status" value="1"/>
</dbReference>
<dbReference type="EMBL" id="BMDE01000001">
    <property type="protein sequence ID" value="GGH89374.1"/>
    <property type="molecule type" value="Genomic_DNA"/>
</dbReference>
<feature type="domain" description="Tubulin/FtsZ 2-layer sandwich" evidence="9">
    <location>
        <begin position="207"/>
        <end position="325"/>
    </location>
</feature>
<dbReference type="FunFam" id="3.40.50.1440:FF:000001">
    <property type="entry name" value="Cell division protein FtsZ"/>
    <property type="match status" value="1"/>
</dbReference>
<evidence type="ECO:0000313" key="10">
    <source>
        <dbReference type="EMBL" id="GGH89374.1"/>
    </source>
</evidence>
<reference evidence="10" key="5">
    <citation type="submission" date="2024-05" db="EMBL/GenBank/DDBJ databases">
        <authorList>
            <person name="Sun Q."/>
            <person name="Sedlacek I."/>
        </authorList>
    </citation>
    <scope>NUCLEOTIDE SEQUENCE</scope>
    <source>
        <strain evidence="10">CCM 8778</strain>
    </source>
</reference>
<dbReference type="AlphaFoldDB" id="A0A2I0CLW5"/>
<feature type="compositionally biased region" description="Polar residues" evidence="7">
    <location>
        <begin position="364"/>
        <end position="376"/>
    </location>
</feature>
<dbReference type="SUPFAM" id="SSF55307">
    <property type="entry name" value="Tubulin C-terminal domain-like"/>
    <property type="match status" value="1"/>
</dbReference>
<dbReference type="SUPFAM" id="SSF52490">
    <property type="entry name" value="Tubulin nucleotide-binding domain-like"/>
    <property type="match status" value="1"/>
</dbReference>
<reference evidence="12" key="3">
    <citation type="submission" date="2017-12" db="EMBL/GenBank/DDBJ databases">
        <authorList>
            <person name="Yu X.-Y."/>
        </authorList>
    </citation>
    <scope>NUCLEOTIDE SEQUENCE [LARGE SCALE GENOMIC DNA]</scope>
    <source>
        <strain evidence="12">ZYSR67-Z</strain>
    </source>
</reference>
<dbReference type="GO" id="GO:0051258">
    <property type="term" value="P:protein polymerization"/>
    <property type="evidence" value="ECO:0007669"/>
    <property type="project" value="UniProtKB-UniRule"/>
</dbReference>
<evidence type="ECO:0000256" key="1">
    <source>
        <dbReference type="ARBA" id="ARBA00009690"/>
    </source>
</evidence>
<keyword evidence="3 4" id="KW-0342">GTP-binding</keyword>
<dbReference type="InterPro" id="IPR024757">
    <property type="entry name" value="FtsZ_C"/>
</dbReference>
<keyword evidence="13" id="KW-1185">Reference proteome</keyword>
<dbReference type="PANTHER" id="PTHR30314">
    <property type="entry name" value="CELL DIVISION PROTEIN FTSZ-RELATED"/>
    <property type="match status" value="1"/>
</dbReference>
<sequence length="398" mass="41523">MFELVDNVPQSAVIKVIGVGGGGGNAVNHMIKNNIEGVEFICANTDAQALKNIGARTILQLGTAVTKGLGAGTNPDIGRKAAIEDRERIAEVLEGADMVFITTGMGGGTGTGAAPVIAEVAKEMGILTVAVVTRPFPFEGKKRMQVADEGIRSLAECVDSLITIPNEKLLTILGKDASLLSAFSKADDVLAGAVRGISDIMQRPGLMNVDFADVKTVMGEMGMAMMGTGSASGPNRAREATEAAIRNPLLEDVNLQGARGILVNITAGLDLSLGEYAAVGEIIEAFASEHATVKVGAVIDADMRDELHVTVVATGLSSRSEKPVKVVDNTLQVASAATLQAPAASAPRAESASVNYKDYERPTVQRQSHGSAATAARLNTQEDLDYLDIPAFLRRQAD</sequence>
<dbReference type="CDD" id="cd02201">
    <property type="entry name" value="FtsZ_type1"/>
    <property type="match status" value="1"/>
</dbReference>
<protein>
    <recommendedName>
        <fullName evidence="4 5">Cell division protein FtsZ</fullName>
    </recommendedName>
</protein>
<keyword evidence="4 6" id="KW-0717">Septation</keyword>
<evidence type="ECO:0000256" key="6">
    <source>
        <dbReference type="RuleBase" id="RU000631"/>
    </source>
</evidence>
<evidence type="ECO:0000256" key="4">
    <source>
        <dbReference type="HAMAP-Rule" id="MF_00909"/>
    </source>
</evidence>
<feature type="region of interest" description="Disordered" evidence="7">
    <location>
        <begin position="350"/>
        <end position="376"/>
    </location>
</feature>
<comment type="subcellular location">
    <subcellularLocation>
        <location evidence="4">Cytoplasm</location>
    </subcellularLocation>
    <text evidence="4">Assembles at midcell at the inner surface of the cytoplasmic membrane.</text>
</comment>
<feature type="binding site" evidence="4">
    <location>
        <position position="143"/>
    </location>
    <ligand>
        <name>GTP</name>
        <dbReference type="ChEBI" id="CHEBI:37565"/>
    </ligand>
</feature>
<keyword evidence="4 6" id="KW-0131">Cell cycle</keyword>
<dbReference type="Gene3D" id="3.40.50.1440">
    <property type="entry name" value="Tubulin/FtsZ, GTPase domain"/>
    <property type="match status" value="1"/>
</dbReference>
<dbReference type="GO" id="GO:0032153">
    <property type="term" value="C:cell division site"/>
    <property type="evidence" value="ECO:0007669"/>
    <property type="project" value="UniProtKB-UniRule"/>
</dbReference>
<reference evidence="10" key="1">
    <citation type="journal article" date="2014" name="Int. J. Syst. Evol. Microbiol.">
        <title>Complete genome of a new Firmicutes species belonging to the dominant human colonic microbiota ('Ruminococcus bicirculans') reveals two chromosomes and a selective capacity to utilize plant glucans.</title>
        <authorList>
            <consortium name="NISC Comparative Sequencing Program"/>
            <person name="Wegmann U."/>
            <person name="Louis P."/>
            <person name="Goesmann A."/>
            <person name="Henrissat B."/>
            <person name="Duncan S.H."/>
            <person name="Flint H.J."/>
        </authorList>
    </citation>
    <scope>NUCLEOTIDE SEQUENCE</scope>
    <source>
        <strain evidence="10">CCM 8778</strain>
    </source>
</reference>
<gene>
    <name evidence="4 10" type="primary">ftsZ</name>
    <name evidence="11" type="ORF">CW360_15225</name>
    <name evidence="10" type="ORF">GCM10007363_04360</name>
</gene>
<dbReference type="RefSeq" id="WP_093985923.1">
    <property type="nucleotide sequence ID" value="NZ_BMDE01000001.1"/>
</dbReference>
<feature type="binding site" evidence="4">
    <location>
        <position position="187"/>
    </location>
    <ligand>
        <name>GTP</name>
        <dbReference type="ChEBI" id="CHEBI:37565"/>
    </ligand>
</feature>
<reference evidence="13" key="4">
    <citation type="journal article" date="2019" name="Int. J. Syst. Evol. Microbiol.">
        <title>The Global Catalogue of Microorganisms (GCM) 10K type strain sequencing project: providing services to taxonomists for standard genome sequencing and annotation.</title>
        <authorList>
            <consortium name="The Broad Institute Genomics Platform"/>
            <consortium name="The Broad Institute Genome Sequencing Center for Infectious Disease"/>
            <person name="Wu L."/>
            <person name="Ma J."/>
        </authorList>
    </citation>
    <scope>NUCLEOTIDE SEQUENCE [LARGE SCALE GENOMIC DNA]</scope>
    <source>
        <strain evidence="13">CCM 8778</strain>
    </source>
</reference>
<comment type="subunit">
    <text evidence="4">Homodimer. Polymerizes to form a dynamic ring structure in a strictly GTP-dependent manner. Interacts directly with several other division proteins.</text>
</comment>
<dbReference type="InterPro" id="IPR000158">
    <property type="entry name" value="Cell_div_FtsZ"/>
</dbReference>
<keyword evidence="2 4" id="KW-0547">Nucleotide-binding</keyword>
<dbReference type="InterPro" id="IPR003008">
    <property type="entry name" value="Tubulin_FtsZ_GTPase"/>
</dbReference>
<proteinExistence type="inferred from homology"/>
<dbReference type="GO" id="GO:0043093">
    <property type="term" value="P:FtsZ-dependent cytokinesis"/>
    <property type="evidence" value="ECO:0007669"/>
    <property type="project" value="UniProtKB-UniRule"/>
</dbReference>
<dbReference type="GO" id="GO:0005525">
    <property type="term" value="F:GTP binding"/>
    <property type="evidence" value="ECO:0007669"/>
    <property type="project" value="UniProtKB-UniRule"/>
</dbReference>
<evidence type="ECO:0000313" key="12">
    <source>
        <dbReference type="Proteomes" id="UP000242861"/>
    </source>
</evidence>
<accession>A0A2I0CLW5</accession>
<dbReference type="EMBL" id="PIYS01000029">
    <property type="protein sequence ID" value="PKF70131.1"/>
    <property type="molecule type" value="Genomic_DNA"/>
</dbReference>
<evidence type="ECO:0000313" key="11">
    <source>
        <dbReference type="EMBL" id="PKF70131.1"/>
    </source>
</evidence>
<evidence type="ECO:0000256" key="7">
    <source>
        <dbReference type="SAM" id="MobiDB-lite"/>
    </source>
</evidence>
<evidence type="ECO:0000256" key="2">
    <source>
        <dbReference type="ARBA" id="ARBA00022741"/>
    </source>
</evidence>
<dbReference type="InterPro" id="IPR036525">
    <property type="entry name" value="Tubulin/FtsZ_GTPase_sf"/>
</dbReference>
<dbReference type="GO" id="GO:0005737">
    <property type="term" value="C:cytoplasm"/>
    <property type="evidence" value="ECO:0007669"/>
    <property type="project" value="UniProtKB-SubCell"/>
</dbReference>
<dbReference type="SMART" id="SM00865">
    <property type="entry name" value="Tubulin_C"/>
    <property type="match status" value="1"/>
</dbReference>
<dbReference type="Gene3D" id="3.30.1330.20">
    <property type="entry name" value="Tubulin/FtsZ, C-terminal domain"/>
    <property type="match status" value="1"/>
</dbReference>
<evidence type="ECO:0000313" key="13">
    <source>
        <dbReference type="Proteomes" id="UP000655550"/>
    </source>
</evidence>
<dbReference type="Pfam" id="PF00091">
    <property type="entry name" value="Tubulin"/>
    <property type="match status" value="1"/>
</dbReference>
<organism evidence="11 12">
    <name type="scientific">Pseudomonas fluvialis</name>
    <dbReference type="NCBI Taxonomy" id="1793966"/>
    <lineage>
        <taxon>Bacteria</taxon>
        <taxon>Pseudomonadati</taxon>
        <taxon>Pseudomonadota</taxon>
        <taxon>Gammaproteobacteria</taxon>
        <taxon>Pseudomonadales</taxon>
        <taxon>Pseudomonadaceae</taxon>
        <taxon>Pseudomonas</taxon>
    </lineage>
</organism>
<feature type="binding site" evidence="4">
    <location>
        <begin position="21"/>
        <end position="25"/>
    </location>
    <ligand>
        <name>GTP</name>
        <dbReference type="ChEBI" id="CHEBI:37565"/>
    </ligand>
</feature>
<dbReference type="SMART" id="SM00864">
    <property type="entry name" value="Tubulin"/>
    <property type="match status" value="1"/>
</dbReference>
<dbReference type="InterPro" id="IPR037103">
    <property type="entry name" value="Tubulin/FtsZ-like_C"/>
</dbReference>
<dbReference type="InterPro" id="IPR045061">
    <property type="entry name" value="FtsZ/CetZ"/>
</dbReference>
<keyword evidence="4" id="KW-0963">Cytoplasm</keyword>
<feature type="binding site" evidence="4">
    <location>
        <position position="139"/>
    </location>
    <ligand>
        <name>GTP</name>
        <dbReference type="ChEBI" id="CHEBI:37565"/>
    </ligand>
</feature>
<feature type="binding site" evidence="4">
    <location>
        <begin position="108"/>
        <end position="110"/>
    </location>
    <ligand>
        <name>GTP</name>
        <dbReference type="ChEBI" id="CHEBI:37565"/>
    </ligand>
</feature>
<evidence type="ECO:0000256" key="5">
    <source>
        <dbReference type="NCBIfam" id="TIGR00065"/>
    </source>
</evidence>
<dbReference type="Proteomes" id="UP000242861">
    <property type="component" value="Unassembled WGS sequence"/>
</dbReference>
<dbReference type="NCBIfam" id="TIGR00065">
    <property type="entry name" value="ftsZ"/>
    <property type="match status" value="1"/>
</dbReference>
<dbReference type="InterPro" id="IPR018316">
    <property type="entry name" value="Tubulin/FtsZ_2-layer-sand-dom"/>
</dbReference>
<dbReference type="PROSITE" id="PS01135">
    <property type="entry name" value="FTSZ_2"/>
    <property type="match status" value="1"/>
</dbReference>
<feature type="domain" description="Tubulin/FtsZ GTPase" evidence="8">
    <location>
        <begin position="13"/>
        <end position="205"/>
    </location>
</feature>
<evidence type="ECO:0000259" key="9">
    <source>
        <dbReference type="SMART" id="SM00865"/>
    </source>
</evidence>
<comment type="caution">
    <text evidence="11">The sequence shown here is derived from an EMBL/GenBank/DDBJ whole genome shotgun (WGS) entry which is preliminary data.</text>
</comment>
<dbReference type="GO" id="GO:0003924">
    <property type="term" value="F:GTPase activity"/>
    <property type="evidence" value="ECO:0007669"/>
    <property type="project" value="UniProtKB-UniRule"/>
</dbReference>
<evidence type="ECO:0000256" key="3">
    <source>
        <dbReference type="ARBA" id="ARBA00023134"/>
    </source>
</evidence>
<dbReference type="Proteomes" id="UP000655550">
    <property type="component" value="Unassembled WGS sequence"/>
</dbReference>
<dbReference type="InterPro" id="IPR008280">
    <property type="entry name" value="Tub_FtsZ_C"/>
</dbReference>
<reference evidence="11" key="2">
    <citation type="submission" date="2017-12" db="EMBL/GenBank/DDBJ databases">
        <authorList>
            <person name="Hurst M.R.H."/>
        </authorList>
    </citation>
    <scope>NUCLEOTIDE SEQUENCE [LARGE SCALE GENOMIC DNA]</scope>
    <source>
        <strain evidence="11">ZYSR67-Z</strain>
    </source>
</reference>
<dbReference type="InterPro" id="IPR020805">
    <property type="entry name" value="Cell_div_FtsZ_CS"/>
</dbReference>
<dbReference type="PRINTS" id="PR00423">
    <property type="entry name" value="CELLDVISFTSZ"/>
</dbReference>
<dbReference type="PANTHER" id="PTHR30314:SF3">
    <property type="entry name" value="MITOCHONDRIAL DIVISION PROTEIN FSZA"/>
    <property type="match status" value="1"/>
</dbReference>
<name>A0A2I0CLW5_9PSED</name>
<evidence type="ECO:0000259" key="8">
    <source>
        <dbReference type="SMART" id="SM00864"/>
    </source>
</evidence>
<keyword evidence="4 6" id="KW-0132">Cell division</keyword>
<comment type="similarity">
    <text evidence="1 4 6">Belongs to the FtsZ family.</text>
</comment>
<comment type="function">
    <text evidence="4 6">Essential cell division protein that forms a contractile ring structure (Z ring) at the future cell division site. The regulation of the ring assembly controls the timing and the location of cell division. One of the functions of the FtsZ ring is to recruit other cell division proteins to the septum to produce a new cell wall between the dividing cells. Binds GTP and shows GTPase activity.</text>
</comment>